<gene>
    <name evidence="3" type="ORF">DP130_06800</name>
</gene>
<organism evidence="3 4">
    <name type="scientific">Clostridium tetani</name>
    <dbReference type="NCBI Taxonomy" id="1513"/>
    <lineage>
        <taxon>Bacteria</taxon>
        <taxon>Bacillati</taxon>
        <taxon>Bacillota</taxon>
        <taxon>Clostridia</taxon>
        <taxon>Eubacteriales</taxon>
        <taxon>Clostridiaceae</taxon>
        <taxon>Clostridium</taxon>
    </lineage>
</organism>
<dbReference type="PANTHER" id="PTHR46797:SF1">
    <property type="entry name" value="METHYLPHOSPHONATE SYNTHASE"/>
    <property type="match status" value="1"/>
</dbReference>
<dbReference type="Pfam" id="PF01381">
    <property type="entry name" value="HTH_3"/>
    <property type="match status" value="1"/>
</dbReference>
<dbReference type="InterPro" id="IPR010982">
    <property type="entry name" value="Lambda_DNA-bd_dom_sf"/>
</dbReference>
<dbReference type="GO" id="GO:0005829">
    <property type="term" value="C:cytosol"/>
    <property type="evidence" value="ECO:0007669"/>
    <property type="project" value="TreeGrafter"/>
</dbReference>
<accession>A0A4Q0VC29</accession>
<dbReference type="Gene3D" id="1.10.260.40">
    <property type="entry name" value="lambda repressor-like DNA-binding domains"/>
    <property type="match status" value="1"/>
</dbReference>
<dbReference type="Proteomes" id="UP000290921">
    <property type="component" value="Unassembled WGS sequence"/>
</dbReference>
<name>A0A4Q0VC29_CLOTA</name>
<protein>
    <recommendedName>
        <fullName evidence="2">HTH cro/C1-type domain-containing protein</fullName>
    </recommendedName>
</protein>
<proteinExistence type="predicted"/>
<keyword evidence="1" id="KW-0238">DNA-binding</keyword>
<sequence length="222" mass="25948">MLGDNIKKAREKLHISQRELGRRIGKTGQYISYLENNKSSNPSLEVLNEIAENLGVTVNSLLKVNKTLSQELIDELEYPLIKLFGPADTLEILSEQLNIDYDLLSNNLNKHIDFPESVQMILLKFLSDIDFRIFMDFIEKNKSYIFQNKNLNNKVNEIIAIKIHDLKDDSLDSFKKYLFTTFGHDIEEFLNEDNIKELQEETEKFLEFALFKIGKKYCDENE</sequence>
<dbReference type="InterPro" id="IPR050807">
    <property type="entry name" value="TransReg_Diox_bact_type"/>
</dbReference>
<evidence type="ECO:0000256" key="1">
    <source>
        <dbReference type="ARBA" id="ARBA00023125"/>
    </source>
</evidence>
<dbReference type="SMART" id="SM00530">
    <property type="entry name" value="HTH_XRE"/>
    <property type="match status" value="1"/>
</dbReference>
<dbReference type="GO" id="GO:0003677">
    <property type="term" value="F:DNA binding"/>
    <property type="evidence" value="ECO:0007669"/>
    <property type="project" value="UniProtKB-KW"/>
</dbReference>
<comment type="caution">
    <text evidence="3">The sequence shown here is derived from an EMBL/GenBank/DDBJ whole genome shotgun (WGS) entry which is preliminary data.</text>
</comment>
<evidence type="ECO:0000313" key="3">
    <source>
        <dbReference type="EMBL" id="RXI49113.1"/>
    </source>
</evidence>
<dbReference type="PROSITE" id="PS50943">
    <property type="entry name" value="HTH_CROC1"/>
    <property type="match status" value="1"/>
</dbReference>
<dbReference type="GO" id="GO:0003700">
    <property type="term" value="F:DNA-binding transcription factor activity"/>
    <property type="evidence" value="ECO:0007669"/>
    <property type="project" value="TreeGrafter"/>
</dbReference>
<dbReference type="InterPro" id="IPR001387">
    <property type="entry name" value="Cro/C1-type_HTH"/>
</dbReference>
<evidence type="ECO:0000259" key="2">
    <source>
        <dbReference type="PROSITE" id="PS50943"/>
    </source>
</evidence>
<feature type="domain" description="HTH cro/C1-type" evidence="2">
    <location>
        <begin position="6"/>
        <end position="61"/>
    </location>
</feature>
<dbReference type="SUPFAM" id="SSF47413">
    <property type="entry name" value="lambda repressor-like DNA-binding domains"/>
    <property type="match status" value="1"/>
</dbReference>
<dbReference type="EMBL" id="QMAP01000005">
    <property type="protein sequence ID" value="RXI49113.1"/>
    <property type="molecule type" value="Genomic_DNA"/>
</dbReference>
<dbReference type="CDD" id="cd00093">
    <property type="entry name" value="HTH_XRE"/>
    <property type="match status" value="1"/>
</dbReference>
<dbReference type="RefSeq" id="WP_129030307.1">
    <property type="nucleotide sequence ID" value="NZ_QMAP01000005.1"/>
</dbReference>
<reference evidence="3 4" key="1">
    <citation type="submission" date="2018-06" db="EMBL/GenBank/DDBJ databases">
        <title>Genome conservation of Clostridium tetani.</title>
        <authorList>
            <person name="Bruggemann H."/>
            <person name="Popoff M.R."/>
        </authorList>
    </citation>
    <scope>NUCLEOTIDE SEQUENCE [LARGE SCALE GENOMIC DNA]</scope>
    <source>
        <strain evidence="3 4">2017.061</strain>
    </source>
</reference>
<dbReference type="AlphaFoldDB" id="A0A4Q0VC29"/>
<dbReference type="PANTHER" id="PTHR46797">
    <property type="entry name" value="HTH-TYPE TRANSCRIPTIONAL REGULATOR"/>
    <property type="match status" value="1"/>
</dbReference>
<evidence type="ECO:0000313" key="4">
    <source>
        <dbReference type="Proteomes" id="UP000290921"/>
    </source>
</evidence>